<organism evidence="1 2">
    <name type="scientific">Pseudomonas frederiksbergensis</name>
    <dbReference type="NCBI Taxonomy" id="104087"/>
    <lineage>
        <taxon>Bacteria</taxon>
        <taxon>Pseudomonadati</taxon>
        <taxon>Pseudomonadota</taxon>
        <taxon>Gammaproteobacteria</taxon>
        <taxon>Pseudomonadales</taxon>
        <taxon>Pseudomonadaceae</taxon>
        <taxon>Pseudomonas</taxon>
    </lineage>
</organism>
<comment type="caution">
    <text evidence="1">The sequence shown here is derived from an EMBL/GenBank/DDBJ whole genome shotgun (WGS) entry which is preliminary data.</text>
</comment>
<evidence type="ECO:0000313" key="2">
    <source>
        <dbReference type="Proteomes" id="UP000285349"/>
    </source>
</evidence>
<name>A0A423K9L4_9PSED</name>
<proteinExistence type="predicted"/>
<dbReference type="EMBL" id="MOBQ01000011">
    <property type="protein sequence ID" value="RON48540.1"/>
    <property type="molecule type" value="Genomic_DNA"/>
</dbReference>
<reference evidence="1 2" key="1">
    <citation type="submission" date="2016-10" db="EMBL/GenBank/DDBJ databases">
        <title>Comparative genome analysis of multiple Pseudomonas spp. focuses on biocontrol and plant growth promoting traits.</title>
        <authorList>
            <person name="Tao X.-Y."/>
            <person name="Taylor C.G."/>
        </authorList>
    </citation>
    <scope>NUCLEOTIDE SEQUENCE [LARGE SCALE GENOMIC DNA]</scope>
    <source>
        <strain evidence="1 2">37A10</strain>
    </source>
</reference>
<dbReference type="AlphaFoldDB" id="A0A423K9L4"/>
<sequence>MILVAQGEYWGVTVPDHLASVVISVRLLCFAQDDDAEALGMHDQHTPDPIWPTQHAKRAAMIFMLAAQTFETINLSDGESDFAQ</sequence>
<protein>
    <submittedName>
        <fullName evidence="1">Uncharacterized protein</fullName>
    </submittedName>
</protein>
<evidence type="ECO:0000313" key="1">
    <source>
        <dbReference type="EMBL" id="RON48540.1"/>
    </source>
</evidence>
<accession>A0A423K9L4</accession>
<dbReference type="Proteomes" id="UP000285349">
    <property type="component" value="Unassembled WGS sequence"/>
</dbReference>
<gene>
    <name evidence="1" type="ORF">BK666_08940</name>
</gene>